<dbReference type="GO" id="GO:0016884">
    <property type="term" value="F:carbon-nitrogen ligase activity, with glutamine as amido-N-donor"/>
    <property type="evidence" value="ECO:0007669"/>
    <property type="project" value="InterPro"/>
</dbReference>
<dbReference type="InterPro" id="IPR023168">
    <property type="entry name" value="GatB_Yqey_C_2"/>
</dbReference>
<organism evidence="1 2">
    <name type="scientific">Bartonella doshiae</name>
    <dbReference type="NCBI Taxonomy" id="33044"/>
    <lineage>
        <taxon>Bacteria</taxon>
        <taxon>Pseudomonadati</taxon>
        <taxon>Pseudomonadota</taxon>
        <taxon>Alphaproteobacteria</taxon>
        <taxon>Hyphomicrobiales</taxon>
        <taxon>Bartonellaceae</taxon>
        <taxon>Bartonella</taxon>
    </lineage>
</organism>
<sequence>MSLLVKMFQQREALVQIYKETGRSKLAEKTYTEMSIIREFFSSQLDEMEIEHVLYEALVQTKAARLRDMGKVMVWLKERYAGQMNFSEVCNNLCEKLNKSF</sequence>
<proteinExistence type="predicted"/>
<accession>A0A380ZE49</accession>
<dbReference type="Pfam" id="PF09424">
    <property type="entry name" value="YqeY"/>
    <property type="match status" value="1"/>
</dbReference>
<name>A0A380ZE49_BARDO</name>
<gene>
    <name evidence="1" type="primary">yqeY</name>
    <name evidence="1" type="ORF">NCTC12862_00953</name>
</gene>
<dbReference type="SUPFAM" id="SSF89095">
    <property type="entry name" value="GatB/YqeY motif"/>
    <property type="match status" value="1"/>
</dbReference>
<dbReference type="PANTHER" id="PTHR28055:SF1">
    <property type="entry name" value="ALTERED INHERITANCE OF MITOCHONDRIA PROTEIN 41, MITOCHONDRIAL"/>
    <property type="match status" value="1"/>
</dbReference>
<dbReference type="AlphaFoldDB" id="A0A380ZE49"/>
<evidence type="ECO:0000313" key="2">
    <source>
        <dbReference type="Proteomes" id="UP000254950"/>
    </source>
</evidence>
<dbReference type="InterPro" id="IPR003789">
    <property type="entry name" value="Asn/Gln_tRNA_amidoTrase-B-like"/>
</dbReference>
<dbReference type="Proteomes" id="UP000254950">
    <property type="component" value="Unassembled WGS sequence"/>
</dbReference>
<evidence type="ECO:0000313" key="1">
    <source>
        <dbReference type="EMBL" id="SUV45228.1"/>
    </source>
</evidence>
<protein>
    <submittedName>
        <fullName evidence="1">Uncharacterized conserved protein</fullName>
    </submittedName>
</protein>
<dbReference type="Gene3D" id="1.10.10.410">
    <property type="match status" value="1"/>
</dbReference>
<dbReference type="EMBL" id="UFTF01000001">
    <property type="protein sequence ID" value="SUV45228.1"/>
    <property type="molecule type" value="Genomic_DNA"/>
</dbReference>
<reference evidence="1 2" key="1">
    <citation type="submission" date="2018-06" db="EMBL/GenBank/DDBJ databases">
        <authorList>
            <consortium name="Pathogen Informatics"/>
            <person name="Doyle S."/>
        </authorList>
    </citation>
    <scope>NUCLEOTIDE SEQUENCE [LARGE SCALE GENOMIC DNA]</scope>
    <source>
        <strain evidence="1 2">NCTC12862</strain>
    </source>
</reference>
<dbReference type="PANTHER" id="PTHR28055">
    <property type="entry name" value="ALTERED INHERITANCE OF MITOCHONDRIA PROTEIN 41, MITOCHONDRIAL"/>
    <property type="match status" value="1"/>
</dbReference>
<dbReference type="InterPro" id="IPR019004">
    <property type="entry name" value="YqeY/Aim41"/>
</dbReference>
<dbReference type="RefSeq" id="WP_004855907.1">
    <property type="nucleotide sequence ID" value="NZ_CACVBH010000003.1"/>
</dbReference>
<dbReference type="STRING" id="33044.GCA_900005695_01055"/>